<dbReference type="Proteomes" id="UP001607302">
    <property type="component" value="Unassembled WGS sequence"/>
</dbReference>
<organism evidence="2 3">
    <name type="scientific">Vespula squamosa</name>
    <name type="common">Southern yellow jacket</name>
    <name type="synonym">Wasp</name>
    <dbReference type="NCBI Taxonomy" id="30214"/>
    <lineage>
        <taxon>Eukaryota</taxon>
        <taxon>Metazoa</taxon>
        <taxon>Ecdysozoa</taxon>
        <taxon>Arthropoda</taxon>
        <taxon>Hexapoda</taxon>
        <taxon>Insecta</taxon>
        <taxon>Pterygota</taxon>
        <taxon>Neoptera</taxon>
        <taxon>Endopterygota</taxon>
        <taxon>Hymenoptera</taxon>
        <taxon>Apocrita</taxon>
        <taxon>Aculeata</taxon>
        <taxon>Vespoidea</taxon>
        <taxon>Vespidae</taxon>
        <taxon>Vespinae</taxon>
        <taxon>Vespula</taxon>
    </lineage>
</organism>
<feature type="region of interest" description="Disordered" evidence="1">
    <location>
        <begin position="1"/>
        <end position="30"/>
    </location>
</feature>
<proteinExistence type="predicted"/>
<sequence>MAVSGSGGWLRLADQTTPTRRAGTTTVPREPLPDHHSLYYCSVIPAIAAIAVVDAVIAAANVNNIADADTVAVTVAVVIANVVTARRSNDNNSNNNNSSNSNNSSIVKASCTLTMHHFAHPFREAAFASASASAAAVAAACCCCCCCFDDAPKAESVKYLTNNQTIPTLRDSIDLIVMGNNRLVDMLLSKSQASVLIKNQKLIKFNKEARDNDTLPRCCSPLLSSSLPRVLRVCPFQPERRFHEESYAIYRSRRMVPMYVGRAIAEVQRHLIFRRVCSALEMESGEEGDREEKEGVDNIDRRGTQTKRQPLVANFDALSIRFLLRVNITIFGYPN</sequence>
<protein>
    <submittedName>
        <fullName evidence="2">Uncharacterized protein</fullName>
    </submittedName>
</protein>
<accession>A0ABD2B7D7</accession>
<dbReference type="AlphaFoldDB" id="A0ABD2B7D7"/>
<reference evidence="2 3" key="1">
    <citation type="journal article" date="2024" name="Ann. Entomol. Soc. Am.">
        <title>Genomic analyses of the southern and eastern yellowjacket wasps (Hymenoptera: Vespidae) reveal evolutionary signatures of social life.</title>
        <authorList>
            <person name="Catto M.A."/>
            <person name="Caine P.B."/>
            <person name="Orr S.E."/>
            <person name="Hunt B.G."/>
            <person name="Goodisman M.A.D."/>
        </authorList>
    </citation>
    <scope>NUCLEOTIDE SEQUENCE [LARGE SCALE GENOMIC DNA]</scope>
    <source>
        <strain evidence="2">233</strain>
        <tissue evidence="2">Head and thorax</tissue>
    </source>
</reference>
<comment type="caution">
    <text evidence="2">The sequence shown here is derived from an EMBL/GenBank/DDBJ whole genome shotgun (WGS) entry which is preliminary data.</text>
</comment>
<evidence type="ECO:0000313" key="3">
    <source>
        <dbReference type="Proteomes" id="UP001607302"/>
    </source>
</evidence>
<feature type="compositionally biased region" description="Low complexity" evidence="1">
    <location>
        <begin position="16"/>
        <end position="29"/>
    </location>
</feature>
<feature type="region of interest" description="Disordered" evidence="1">
    <location>
        <begin position="284"/>
        <end position="303"/>
    </location>
</feature>
<evidence type="ECO:0000313" key="2">
    <source>
        <dbReference type="EMBL" id="KAL2728633.1"/>
    </source>
</evidence>
<feature type="compositionally biased region" description="Basic and acidic residues" evidence="1">
    <location>
        <begin position="290"/>
        <end position="303"/>
    </location>
</feature>
<name>A0ABD2B7D7_VESSQ</name>
<gene>
    <name evidence="2" type="ORF">V1478_006265</name>
</gene>
<dbReference type="EMBL" id="JAUDFV010000132">
    <property type="protein sequence ID" value="KAL2728633.1"/>
    <property type="molecule type" value="Genomic_DNA"/>
</dbReference>
<keyword evidence="3" id="KW-1185">Reference proteome</keyword>
<evidence type="ECO:0000256" key="1">
    <source>
        <dbReference type="SAM" id="MobiDB-lite"/>
    </source>
</evidence>